<dbReference type="RefSeq" id="WP_166187691.1">
    <property type="nucleotide sequence ID" value="NZ_CP049811.1"/>
</dbReference>
<dbReference type="KEGG" id="mon:G8E03_01175"/>
<protein>
    <submittedName>
        <fullName evidence="1">EcsC family protein</fullName>
    </submittedName>
</protein>
<reference evidence="1 2" key="1">
    <citation type="submission" date="2020-03" db="EMBL/GenBank/DDBJ databases">
        <title>Complete genome sequence of Monaibacterium sp. ALG8 with diverse plasmids.</title>
        <authorList>
            <person name="Sun C."/>
        </authorList>
    </citation>
    <scope>NUCLEOTIDE SEQUENCE [LARGE SCALE GENOMIC DNA]</scope>
    <source>
        <strain evidence="1 2">ALG8</strain>
    </source>
</reference>
<dbReference type="Proteomes" id="UP000500791">
    <property type="component" value="Chromosome"/>
</dbReference>
<dbReference type="Pfam" id="PF12787">
    <property type="entry name" value="EcsC"/>
    <property type="match status" value="1"/>
</dbReference>
<dbReference type="AlphaFoldDB" id="A0A6G7VHJ5"/>
<evidence type="ECO:0000313" key="1">
    <source>
        <dbReference type="EMBL" id="QIK39491.1"/>
    </source>
</evidence>
<dbReference type="PANTHER" id="PTHR41260:SF1">
    <property type="entry name" value="PROTEIN ECSC"/>
    <property type="match status" value="1"/>
</dbReference>
<accession>A0A6G7VHJ5</accession>
<dbReference type="PANTHER" id="PTHR41260">
    <property type="entry name" value="PROTEIN ECSC"/>
    <property type="match status" value="1"/>
</dbReference>
<gene>
    <name evidence="1" type="ORF">G8E03_01175</name>
</gene>
<organism evidence="1 2">
    <name type="scientific">Pontivivens nitratireducens</name>
    <dbReference type="NCBI Taxonomy" id="2758038"/>
    <lineage>
        <taxon>Bacteria</taxon>
        <taxon>Pseudomonadati</taxon>
        <taxon>Pseudomonadota</taxon>
        <taxon>Alphaproteobacteria</taxon>
        <taxon>Rhodobacterales</taxon>
        <taxon>Paracoccaceae</taxon>
        <taxon>Pontivivens</taxon>
    </lineage>
</organism>
<sequence>MVNDISTPREEEVAAPRRTPLSVEAYRAIMAQQSLYRAQKPAILPRFARAISRPAGWIASRLLPIEAIELALTGADFAANATLRRALLDHDFNDLNACDDAAHEARRWAIGYGMTSGGAAGAVGAVGLMVDVPTSIALAMRTARSVGLCYGFGESGEAERSFVLSILSLAGANDRADKEKALRFVDAVNRPEAIQDHDYQAIARMGGPGTASVTAIRKLSEQLGVNLAQRKAGQIVPIFGTVIGASVNAAFLSDVALAAKYAYRERWLATRGYAETIEETQE</sequence>
<proteinExistence type="predicted"/>
<name>A0A6G7VHJ5_9RHOB</name>
<dbReference type="InterPro" id="IPR024787">
    <property type="entry name" value="EcsC"/>
</dbReference>
<evidence type="ECO:0000313" key="2">
    <source>
        <dbReference type="Proteomes" id="UP000500791"/>
    </source>
</evidence>
<keyword evidence="2" id="KW-1185">Reference proteome</keyword>
<dbReference type="EMBL" id="CP049811">
    <property type="protein sequence ID" value="QIK39491.1"/>
    <property type="molecule type" value="Genomic_DNA"/>
</dbReference>